<name>A0AA35YEN5_LACSI</name>
<evidence type="ECO:0000313" key="2">
    <source>
        <dbReference type="Proteomes" id="UP001177003"/>
    </source>
</evidence>
<proteinExistence type="predicted"/>
<evidence type="ECO:0000313" key="1">
    <source>
        <dbReference type="EMBL" id="CAI9271308.1"/>
    </source>
</evidence>
<reference evidence="1" key="1">
    <citation type="submission" date="2023-04" db="EMBL/GenBank/DDBJ databases">
        <authorList>
            <person name="Vijverberg K."/>
            <person name="Xiong W."/>
            <person name="Schranz E."/>
        </authorList>
    </citation>
    <scope>NUCLEOTIDE SEQUENCE</scope>
</reference>
<sequence>MLVFNSIMVVMVVMRMNKILMMEVTMELVGIKTTTVVIGGIKAIGVETEITITGRTRISTMVAIITTMMGSKIKALGINTEGIQMVDSTMQMEDTTTKVINSIIFTFRNLIDNPWHLIFIQESMMMVHCTLHRRK</sequence>
<organism evidence="1 2">
    <name type="scientific">Lactuca saligna</name>
    <name type="common">Willowleaf lettuce</name>
    <dbReference type="NCBI Taxonomy" id="75948"/>
    <lineage>
        <taxon>Eukaryota</taxon>
        <taxon>Viridiplantae</taxon>
        <taxon>Streptophyta</taxon>
        <taxon>Embryophyta</taxon>
        <taxon>Tracheophyta</taxon>
        <taxon>Spermatophyta</taxon>
        <taxon>Magnoliopsida</taxon>
        <taxon>eudicotyledons</taxon>
        <taxon>Gunneridae</taxon>
        <taxon>Pentapetalae</taxon>
        <taxon>asterids</taxon>
        <taxon>campanulids</taxon>
        <taxon>Asterales</taxon>
        <taxon>Asteraceae</taxon>
        <taxon>Cichorioideae</taxon>
        <taxon>Cichorieae</taxon>
        <taxon>Lactucinae</taxon>
        <taxon>Lactuca</taxon>
    </lineage>
</organism>
<dbReference type="Proteomes" id="UP001177003">
    <property type="component" value="Chromosome 2"/>
</dbReference>
<gene>
    <name evidence="1" type="ORF">LSALG_LOCUS11580</name>
</gene>
<protein>
    <submittedName>
        <fullName evidence="1">Uncharacterized protein</fullName>
    </submittedName>
</protein>
<accession>A0AA35YEN5</accession>
<dbReference type="EMBL" id="OX465078">
    <property type="protein sequence ID" value="CAI9271308.1"/>
    <property type="molecule type" value="Genomic_DNA"/>
</dbReference>
<dbReference type="AlphaFoldDB" id="A0AA35YEN5"/>
<keyword evidence="2" id="KW-1185">Reference proteome</keyword>